<evidence type="ECO:0000313" key="1">
    <source>
        <dbReference type="EMBL" id="OGJ02498.1"/>
    </source>
</evidence>
<gene>
    <name evidence="1" type="ORF">A3G53_01240</name>
</gene>
<proteinExistence type="predicted"/>
<protein>
    <submittedName>
        <fullName evidence="1">Uncharacterized protein</fullName>
    </submittedName>
</protein>
<name>A0A1F6Y800_9BACT</name>
<organism evidence="1 2">
    <name type="scientific">Candidatus Nomurabacteria bacterium RIFCSPLOWO2_12_FULL_44_11</name>
    <dbReference type="NCBI Taxonomy" id="1801796"/>
    <lineage>
        <taxon>Bacteria</taxon>
        <taxon>Candidatus Nomuraibacteriota</taxon>
    </lineage>
</organism>
<accession>A0A1F6Y800</accession>
<dbReference type="AlphaFoldDB" id="A0A1F6Y800"/>
<evidence type="ECO:0000313" key="2">
    <source>
        <dbReference type="Proteomes" id="UP000178645"/>
    </source>
</evidence>
<dbReference type="EMBL" id="MFVU01000001">
    <property type="protein sequence ID" value="OGJ02498.1"/>
    <property type="molecule type" value="Genomic_DNA"/>
</dbReference>
<dbReference type="Proteomes" id="UP000178645">
    <property type="component" value="Unassembled WGS sequence"/>
</dbReference>
<comment type="caution">
    <text evidence="1">The sequence shown here is derived from an EMBL/GenBank/DDBJ whole genome shotgun (WGS) entry which is preliminary data.</text>
</comment>
<sequence length="137" mass="15624">MKRKIKDILVLKMILSVLYLGEGTKWKGHSGMVLGSSDPNIILLYIKLLEICYGINHKKLKCRVSYRADQNLKSLERYWSKITGIPLSNFYKTKFDPRTIGKPTKNKKYRGVCVIMGAGSHIQLELEAIPKLILMGL</sequence>
<reference evidence="1 2" key="1">
    <citation type="journal article" date="2016" name="Nat. Commun.">
        <title>Thousands of microbial genomes shed light on interconnected biogeochemical processes in an aquifer system.</title>
        <authorList>
            <person name="Anantharaman K."/>
            <person name="Brown C.T."/>
            <person name="Hug L.A."/>
            <person name="Sharon I."/>
            <person name="Castelle C.J."/>
            <person name="Probst A.J."/>
            <person name="Thomas B.C."/>
            <person name="Singh A."/>
            <person name="Wilkins M.J."/>
            <person name="Karaoz U."/>
            <person name="Brodie E.L."/>
            <person name="Williams K.H."/>
            <person name="Hubbard S.S."/>
            <person name="Banfield J.F."/>
        </authorList>
    </citation>
    <scope>NUCLEOTIDE SEQUENCE [LARGE SCALE GENOMIC DNA]</scope>
</reference>